<evidence type="ECO:0000256" key="1">
    <source>
        <dbReference type="SAM" id="Phobius"/>
    </source>
</evidence>
<feature type="transmembrane region" description="Helical" evidence="1">
    <location>
        <begin position="200"/>
        <end position="217"/>
    </location>
</feature>
<reference evidence="2" key="1">
    <citation type="submission" date="2021-06" db="EMBL/GenBank/DDBJ databases">
        <authorList>
            <person name="Kallberg Y."/>
            <person name="Tangrot J."/>
            <person name="Rosling A."/>
        </authorList>
    </citation>
    <scope>NUCLEOTIDE SEQUENCE</scope>
    <source>
        <strain evidence="2">BR232B</strain>
    </source>
</reference>
<feature type="non-terminal residue" evidence="2">
    <location>
        <position position="1"/>
    </location>
</feature>
<gene>
    <name evidence="2" type="ORF">PBRASI_LOCUS11430</name>
</gene>
<keyword evidence="1" id="KW-1133">Transmembrane helix</keyword>
<dbReference type="AlphaFoldDB" id="A0A9N9EBV4"/>
<protein>
    <submittedName>
        <fullName evidence="2">1447_t:CDS:1</fullName>
    </submittedName>
</protein>
<proteinExistence type="predicted"/>
<dbReference type="Proteomes" id="UP000789739">
    <property type="component" value="Unassembled WGS sequence"/>
</dbReference>
<organism evidence="2 3">
    <name type="scientific">Paraglomus brasilianum</name>
    <dbReference type="NCBI Taxonomy" id="144538"/>
    <lineage>
        <taxon>Eukaryota</taxon>
        <taxon>Fungi</taxon>
        <taxon>Fungi incertae sedis</taxon>
        <taxon>Mucoromycota</taxon>
        <taxon>Glomeromycotina</taxon>
        <taxon>Glomeromycetes</taxon>
        <taxon>Paraglomerales</taxon>
        <taxon>Paraglomeraceae</taxon>
        <taxon>Paraglomus</taxon>
    </lineage>
</organism>
<dbReference type="OrthoDB" id="2425915at2759"/>
<name>A0A9N9EBV4_9GLOM</name>
<sequence>IPNTNSSEELCAEYLTQPCNKSLDDGKYHAYFTAINNLNYNIAEKRNGVWFSIFLADTAYDVQQDIGMQVRAYDSEFDPRTLDPKTIDRVKHEDPHFFDDLDNRNTHIIGYKQNNWMFMSRKIKKKMKSSFANWLGIPPIYRKQPFIRTLYEAVADPISTFSASTLQPNSPLYGHLFVGTFDWFTEEIVESRTRTILDSLGLMSGFYALVFGIYVCLF</sequence>
<keyword evidence="1" id="KW-0472">Membrane</keyword>
<dbReference type="EMBL" id="CAJVPI010005339">
    <property type="protein sequence ID" value="CAG8673495.1"/>
    <property type="molecule type" value="Genomic_DNA"/>
</dbReference>
<comment type="caution">
    <text evidence="2">The sequence shown here is derived from an EMBL/GenBank/DDBJ whole genome shotgun (WGS) entry which is preliminary data.</text>
</comment>
<accession>A0A9N9EBV4</accession>
<evidence type="ECO:0000313" key="3">
    <source>
        <dbReference type="Proteomes" id="UP000789739"/>
    </source>
</evidence>
<feature type="non-terminal residue" evidence="2">
    <location>
        <position position="218"/>
    </location>
</feature>
<evidence type="ECO:0000313" key="2">
    <source>
        <dbReference type="EMBL" id="CAG8673495.1"/>
    </source>
</evidence>
<keyword evidence="3" id="KW-1185">Reference proteome</keyword>
<keyword evidence="1" id="KW-0812">Transmembrane</keyword>